<evidence type="ECO:0000313" key="16">
    <source>
        <dbReference type="Proteomes" id="UP000712080"/>
    </source>
</evidence>
<keyword evidence="16" id="KW-1185">Reference proteome</keyword>
<evidence type="ECO:0000259" key="13">
    <source>
        <dbReference type="Pfam" id="PF00593"/>
    </source>
</evidence>
<feature type="domain" description="TonB-dependent receptor-like beta-barrel" evidence="13">
    <location>
        <begin position="232"/>
        <end position="614"/>
    </location>
</feature>
<evidence type="ECO:0000256" key="12">
    <source>
        <dbReference type="SAM" id="SignalP"/>
    </source>
</evidence>
<dbReference type="Proteomes" id="UP000712080">
    <property type="component" value="Unassembled WGS sequence"/>
</dbReference>
<proteinExistence type="inferred from homology"/>
<dbReference type="InterPro" id="IPR012910">
    <property type="entry name" value="Plug_dom"/>
</dbReference>
<dbReference type="PROSITE" id="PS52016">
    <property type="entry name" value="TONB_DEPENDENT_REC_3"/>
    <property type="match status" value="1"/>
</dbReference>
<dbReference type="Gene3D" id="2.170.130.10">
    <property type="entry name" value="TonB-dependent receptor, plug domain"/>
    <property type="match status" value="1"/>
</dbReference>
<dbReference type="InterPro" id="IPR039426">
    <property type="entry name" value="TonB-dep_rcpt-like"/>
</dbReference>
<feature type="signal peptide" evidence="12">
    <location>
        <begin position="1"/>
        <end position="19"/>
    </location>
</feature>
<dbReference type="InterPro" id="IPR036942">
    <property type="entry name" value="Beta-barrel_TonB_sf"/>
</dbReference>
<evidence type="ECO:0000256" key="3">
    <source>
        <dbReference type="ARBA" id="ARBA00022452"/>
    </source>
</evidence>
<dbReference type="SUPFAM" id="SSF56935">
    <property type="entry name" value="Porins"/>
    <property type="match status" value="1"/>
</dbReference>
<organism evidence="15 16">
    <name type="scientific">Flavobacterium silvaticum</name>
    <dbReference type="NCBI Taxonomy" id="1852020"/>
    <lineage>
        <taxon>Bacteria</taxon>
        <taxon>Pseudomonadati</taxon>
        <taxon>Bacteroidota</taxon>
        <taxon>Flavobacteriia</taxon>
        <taxon>Flavobacteriales</taxon>
        <taxon>Flavobacteriaceae</taxon>
        <taxon>Flavobacterium</taxon>
    </lineage>
</organism>
<keyword evidence="9 10" id="KW-0998">Cell outer membrane</keyword>
<evidence type="ECO:0000256" key="5">
    <source>
        <dbReference type="ARBA" id="ARBA00022729"/>
    </source>
</evidence>
<evidence type="ECO:0000256" key="7">
    <source>
        <dbReference type="ARBA" id="ARBA00023136"/>
    </source>
</evidence>
<dbReference type="Pfam" id="PF00593">
    <property type="entry name" value="TonB_dep_Rec_b-barrel"/>
    <property type="match status" value="1"/>
</dbReference>
<evidence type="ECO:0000259" key="14">
    <source>
        <dbReference type="Pfam" id="PF07715"/>
    </source>
</evidence>
<dbReference type="EMBL" id="JAAMPU010000104">
    <property type="protein sequence ID" value="NMH28121.1"/>
    <property type="molecule type" value="Genomic_DNA"/>
</dbReference>
<keyword evidence="6 11" id="KW-0798">TonB box</keyword>
<evidence type="ECO:0000313" key="15">
    <source>
        <dbReference type="EMBL" id="NMH28121.1"/>
    </source>
</evidence>
<dbReference type="PANTHER" id="PTHR30069:SF29">
    <property type="entry name" value="HEMOGLOBIN AND HEMOGLOBIN-HAPTOGLOBIN-BINDING PROTEIN 1-RELATED"/>
    <property type="match status" value="1"/>
</dbReference>
<keyword evidence="3 10" id="KW-1134">Transmembrane beta strand</keyword>
<evidence type="ECO:0000256" key="1">
    <source>
        <dbReference type="ARBA" id="ARBA00004571"/>
    </source>
</evidence>
<evidence type="ECO:0000256" key="9">
    <source>
        <dbReference type="ARBA" id="ARBA00023237"/>
    </source>
</evidence>
<comment type="caution">
    <text evidence="15">The sequence shown here is derived from an EMBL/GenBank/DDBJ whole genome shotgun (WGS) entry which is preliminary data.</text>
</comment>
<accession>A0A972JGE7</accession>
<dbReference type="InterPro" id="IPR000531">
    <property type="entry name" value="Beta-barrel_TonB"/>
</dbReference>
<feature type="domain" description="TonB-dependent receptor plug" evidence="14">
    <location>
        <begin position="47"/>
        <end position="156"/>
    </location>
</feature>
<dbReference type="RefSeq" id="WP_169527228.1">
    <property type="nucleotide sequence ID" value="NZ_JAAMPU010000104.1"/>
</dbReference>
<dbReference type="PANTHER" id="PTHR30069">
    <property type="entry name" value="TONB-DEPENDENT OUTER MEMBRANE RECEPTOR"/>
    <property type="match status" value="1"/>
</dbReference>
<dbReference type="InterPro" id="IPR037066">
    <property type="entry name" value="Plug_dom_sf"/>
</dbReference>
<protein>
    <submittedName>
        <fullName evidence="15">TonB-dependent receptor</fullName>
    </submittedName>
</protein>
<evidence type="ECO:0000256" key="2">
    <source>
        <dbReference type="ARBA" id="ARBA00022448"/>
    </source>
</evidence>
<reference evidence="15" key="1">
    <citation type="submission" date="2020-02" db="EMBL/GenBank/DDBJ databases">
        <title>Flavobacterium sp. genome.</title>
        <authorList>
            <person name="Jung H.S."/>
            <person name="Baek J.H."/>
            <person name="Jeon C.O."/>
        </authorList>
    </citation>
    <scope>NUCLEOTIDE SEQUENCE</scope>
    <source>
        <strain evidence="15">SE-s28</strain>
    </source>
</reference>
<keyword evidence="8 15" id="KW-0675">Receptor</keyword>
<sequence>MKKYLAVAAMLLQYAIVMAQQPVDKDSLDGEELEEVVIQSTRTSRTIKNTPTRVETIDAEELEEKANMKPANVSMVLHESTGIQVQQTSATSGNASIRIQGLDGRYSQLLKDSYPNFGNFASGLSILEIPPLDLKQVEVIKGPASTLYGGGAIAGVVNFISKTPGEKPETLVLLNQSHIGQTNFGMFSMAKRGKWGYSMLALGNLQQDYDVDKDGFSELPESKNATIHPRIFYYPNASNAFSVGNSLTFGESIGGDMTVIDHGASDGHTYFEKNNTVRNITTFEWSHKMENQGNVLLKQSLSLFDRKISMSDYVFSGLNTTSFTDLSYAIKKNKHAFITGANLIYDRLNQKENVSGNDLSSRTFTAGLYFQDTWDISDKFIAEAGLRGDFVQYATKVFQQNRFFALPRISVLYRMTPSLSMRAGGGLGYKVPTVFTEQTESLQYRNVLALSTSKAEQSVGGTLDFNFKKRLFEELSFSANQLFFYTSLSNPLVLEQQGDAYFFVSSDKNVRSTGFETNLKFIFHENYKLFAGYTFTDAKAGYLSGSQFLPLVPKNKVNLTLLYEKERNFKFGLEGYFTDKQYLYDATPTPSFWEFGFSAEKYLGDFSFYVNLENFTDERQSRYKSVVNGPATNPTFDDIWNHTEGFVFSAGLKYRL</sequence>
<dbReference type="GO" id="GO:0015344">
    <property type="term" value="F:siderophore uptake transmembrane transporter activity"/>
    <property type="evidence" value="ECO:0007669"/>
    <property type="project" value="TreeGrafter"/>
</dbReference>
<keyword evidence="7 10" id="KW-0472">Membrane</keyword>
<evidence type="ECO:0000256" key="10">
    <source>
        <dbReference type="PROSITE-ProRule" id="PRU01360"/>
    </source>
</evidence>
<keyword evidence="4 10" id="KW-0812">Transmembrane</keyword>
<dbReference type="GO" id="GO:0044718">
    <property type="term" value="P:siderophore transmembrane transport"/>
    <property type="evidence" value="ECO:0007669"/>
    <property type="project" value="TreeGrafter"/>
</dbReference>
<dbReference type="Gene3D" id="2.40.170.20">
    <property type="entry name" value="TonB-dependent receptor, beta-barrel domain"/>
    <property type="match status" value="1"/>
</dbReference>
<evidence type="ECO:0000256" key="6">
    <source>
        <dbReference type="ARBA" id="ARBA00023077"/>
    </source>
</evidence>
<dbReference type="AlphaFoldDB" id="A0A972JGE7"/>
<name>A0A972JGE7_9FLAO</name>
<comment type="subcellular location">
    <subcellularLocation>
        <location evidence="1 10">Cell outer membrane</location>
        <topology evidence="1 10">Multi-pass membrane protein</topology>
    </subcellularLocation>
</comment>
<evidence type="ECO:0000256" key="11">
    <source>
        <dbReference type="RuleBase" id="RU003357"/>
    </source>
</evidence>
<dbReference type="Pfam" id="PF07715">
    <property type="entry name" value="Plug"/>
    <property type="match status" value="1"/>
</dbReference>
<keyword evidence="5 12" id="KW-0732">Signal</keyword>
<evidence type="ECO:0000256" key="4">
    <source>
        <dbReference type="ARBA" id="ARBA00022692"/>
    </source>
</evidence>
<comment type="similarity">
    <text evidence="10 11">Belongs to the TonB-dependent receptor family.</text>
</comment>
<gene>
    <name evidence="15" type="ORF">G6047_08755</name>
</gene>
<dbReference type="GO" id="GO:0009279">
    <property type="term" value="C:cell outer membrane"/>
    <property type="evidence" value="ECO:0007669"/>
    <property type="project" value="UniProtKB-SubCell"/>
</dbReference>
<keyword evidence="2 10" id="KW-0813">Transport</keyword>
<feature type="chain" id="PRO_5037559948" evidence="12">
    <location>
        <begin position="20"/>
        <end position="656"/>
    </location>
</feature>
<evidence type="ECO:0000256" key="8">
    <source>
        <dbReference type="ARBA" id="ARBA00023170"/>
    </source>
</evidence>